<organism evidence="1 2">
    <name type="scientific">candidate division WOR_3 bacterium SM1_77</name>
    <dbReference type="NCBI Taxonomy" id="1703778"/>
    <lineage>
        <taxon>Bacteria</taxon>
        <taxon>Bacteria division WOR-3</taxon>
    </lineage>
</organism>
<comment type="caution">
    <text evidence="1">The sequence shown here is derived from an EMBL/GenBank/DDBJ whole genome shotgun (WGS) entry which is preliminary data.</text>
</comment>
<evidence type="ECO:0000313" key="1">
    <source>
        <dbReference type="EMBL" id="KPL13694.1"/>
    </source>
</evidence>
<dbReference type="Proteomes" id="UP000050975">
    <property type="component" value="Unassembled WGS sequence"/>
</dbReference>
<proteinExistence type="predicted"/>
<protein>
    <submittedName>
        <fullName evidence="1">Uncharacterized protein</fullName>
    </submittedName>
</protein>
<evidence type="ECO:0000313" key="2">
    <source>
        <dbReference type="Proteomes" id="UP000050975"/>
    </source>
</evidence>
<dbReference type="EMBL" id="LJVE01000089">
    <property type="protein sequence ID" value="KPL13694.1"/>
    <property type="molecule type" value="Genomic_DNA"/>
</dbReference>
<gene>
    <name evidence="1" type="ORF">AMJ74_04750</name>
</gene>
<reference evidence="1 2" key="1">
    <citation type="journal article" date="2015" name="Microbiome">
        <title>Genomic resolution of linkages in carbon, nitrogen, and sulfur cycling among widespread estuary sediment bacteria.</title>
        <authorList>
            <person name="Baker B.J."/>
            <person name="Lazar C.S."/>
            <person name="Teske A.P."/>
            <person name="Dick G.J."/>
        </authorList>
    </citation>
    <scope>NUCLEOTIDE SEQUENCE [LARGE SCALE GENOMIC DNA]</scope>
    <source>
        <strain evidence="1">SM1_77</strain>
    </source>
</reference>
<name>A0A0S8JYN0_UNCW3</name>
<sequence length="128" mass="14266">MSSSDFHKKIDDVRKTLEQTLQDYTESIKAIKGDEYTQAVKFLAGMQHTGKMIAIATKDAPDHIKHALSIQFANTGAIGANLIMHLMKVDSEEEVHEMMKWADNISDSVDEAISNVAKTVRKEMGDDN</sequence>
<accession>A0A0S8JYN0</accession>
<dbReference type="AlphaFoldDB" id="A0A0S8JYN0"/>